<feature type="compositionally biased region" description="Polar residues" evidence="1">
    <location>
        <begin position="311"/>
        <end position="323"/>
    </location>
</feature>
<sequence length="334" mass="37039">MVENHSITSPVLDEARGNVRLLLTKHHPVPTPACRAGALVSVHRPASYASHATDFSLSCIETHTTASADPHRTDRIIGNDAKEQMDHLMVSNHCRPWTAETQEALQIHFGECAGELNNLIPPSHFHHRTTRQSARRHRFMVDIPSTRTRASLQASLCELLGSGTPCRSLCFLMGITWVSSRPDETRESVRLLLTKNHPVPTPAFRAGAPVNPLGSPQLRPSALLAQYNIVTQIFSCVVCAFTNIQVHIHMTPRPETTICGSHKDLLRAGIEPANQYRCGVYCRILGTIPDSVLLLRKFQRSEKCQRVCTASKGSSPPDQNQTRACVKEPSDHHR</sequence>
<protein>
    <submittedName>
        <fullName evidence="2">SFRICE_025765</fullName>
    </submittedName>
</protein>
<gene>
    <name evidence="2" type="ORF">SFRICE_025765</name>
</gene>
<organism evidence="2">
    <name type="scientific">Spodoptera frugiperda</name>
    <name type="common">Fall armyworm</name>
    <dbReference type="NCBI Taxonomy" id="7108"/>
    <lineage>
        <taxon>Eukaryota</taxon>
        <taxon>Metazoa</taxon>
        <taxon>Ecdysozoa</taxon>
        <taxon>Arthropoda</taxon>
        <taxon>Hexapoda</taxon>
        <taxon>Insecta</taxon>
        <taxon>Pterygota</taxon>
        <taxon>Neoptera</taxon>
        <taxon>Endopterygota</taxon>
        <taxon>Lepidoptera</taxon>
        <taxon>Glossata</taxon>
        <taxon>Ditrysia</taxon>
        <taxon>Noctuoidea</taxon>
        <taxon>Noctuidae</taxon>
        <taxon>Amphipyrinae</taxon>
        <taxon>Spodoptera</taxon>
    </lineage>
</organism>
<name>A0A2H1VG40_SPOFR</name>
<accession>A0A2H1VG40</accession>
<proteinExistence type="predicted"/>
<evidence type="ECO:0000313" key="2">
    <source>
        <dbReference type="EMBL" id="SOQ39795.1"/>
    </source>
</evidence>
<evidence type="ECO:0000256" key="1">
    <source>
        <dbReference type="SAM" id="MobiDB-lite"/>
    </source>
</evidence>
<dbReference type="AlphaFoldDB" id="A0A2H1VG40"/>
<feature type="compositionally biased region" description="Basic and acidic residues" evidence="1">
    <location>
        <begin position="325"/>
        <end position="334"/>
    </location>
</feature>
<reference evidence="2" key="1">
    <citation type="submission" date="2016-07" db="EMBL/GenBank/DDBJ databases">
        <authorList>
            <person name="Bretaudeau A."/>
        </authorList>
    </citation>
    <scope>NUCLEOTIDE SEQUENCE</scope>
    <source>
        <strain evidence="2">Rice</strain>
        <tissue evidence="2">Whole body</tissue>
    </source>
</reference>
<feature type="region of interest" description="Disordered" evidence="1">
    <location>
        <begin position="309"/>
        <end position="334"/>
    </location>
</feature>
<dbReference type="EMBL" id="ODYU01002377">
    <property type="protein sequence ID" value="SOQ39795.1"/>
    <property type="molecule type" value="Genomic_DNA"/>
</dbReference>